<protein>
    <submittedName>
        <fullName evidence="2">Uncharacterized protein</fullName>
    </submittedName>
</protein>
<dbReference type="Proteomes" id="UP000238701">
    <property type="component" value="Unassembled WGS sequence"/>
</dbReference>
<gene>
    <name evidence="2" type="ORF">SBA1_1100010</name>
</gene>
<evidence type="ECO:0000256" key="1">
    <source>
        <dbReference type="SAM" id="MobiDB-lite"/>
    </source>
</evidence>
<evidence type="ECO:0000313" key="2">
    <source>
        <dbReference type="EMBL" id="SPF32935.1"/>
    </source>
</evidence>
<feature type="region of interest" description="Disordered" evidence="1">
    <location>
        <begin position="91"/>
        <end position="116"/>
    </location>
</feature>
<dbReference type="AlphaFoldDB" id="A0A2U3JZV2"/>
<reference evidence="3" key="1">
    <citation type="submission" date="2018-02" db="EMBL/GenBank/DDBJ databases">
        <authorList>
            <person name="Hausmann B."/>
        </authorList>
    </citation>
    <scope>NUCLEOTIDE SEQUENCE [LARGE SCALE GENOMIC DNA]</scope>
    <source>
        <strain evidence="3">Peat soil MAG SbA1</strain>
    </source>
</reference>
<evidence type="ECO:0000313" key="3">
    <source>
        <dbReference type="Proteomes" id="UP000238701"/>
    </source>
</evidence>
<accession>A0A2U3JZV2</accession>
<sequence length="116" mass="12132">MAAWAAIAGASNGKRHCWRSRAAWGSSTAAARLIHAVPVRDAGGLRAALHELSPADLKAGSSTTERLAPRLGVVTLEQISHAPTVAAGKFIPSDRRREQLGMNSAGRAKSRANQGI</sequence>
<dbReference type="EMBL" id="OMOD01000014">
    <property type="protein sequence ID" value="SPF32935.1"/>
    <property type="molecule type" value="Genomic_DNA"/>
</dbReference>
<organism evidence="2 3">
    <name type="scientific">Candidatus Sulfotelmatobacter kueseliae</name>
    <dbReference type="NCBI Taxonomy" id="2042962"/>
    <lineage>
        <taxon>Bacteria</taxon>
        <taxon>Pseudomonadati</taxon>
        <taxon>Acidobacteriota</taxon>
        <taxon>Terriglobia</taxon>
        <taxon>Terriglobales</taxon>
        <taxon>Candidatus Korobacteraceae</taxon>
        <taxon>Candidatus Sulfotelmatobacter</taxon>
    </lineage>
</organism>
<proteinExistence type="predicted"/>
<name>A0A2U3JZV2_9BACT</name>